<dbReference type="Proteomes" id="UP000616885">
    <property type="component" value="Unassembled WGS sequence"/>
</dbReference>
<name>A0A8H7ND33_BIOOC</name>
<organism evidence="2 3">
    <name type="scientific">Bionectria ochroleuca</name>
    <name type="common">Gliocladium roseum</name>
    <dbReference type="NCBI Taxonomy" id="29856"/>
    <lineage>
        <taxon>Eukaryota</taxon>
        <taxon>Fungi</taxon>
        <taxon>Dikarya</taxon>
        <taxon>Ascomycota</taxon>
        <taxon>Pezizomycotina</taxon>
        <taxon>Sordariomycetes</taxon>
        <taxon>Hypocreomycetidae</taxon>
        <taxon>Hypocreales</taxon>
        <taxon>Bionectriaceae</taxon>
        <taxon>Clonostachys</taxon>
    </lineage>
</organism>
<gene>
    <name evidence="2" type="ORF">IM811_012402</name>
</gene>
<sequence>MVCCVVDDESRLMIRWLVLAIPGMVLGVPCAPAMCVLFLCAGFLPELTEWRAGMLQLLGDSIAICPARQAASSSCSRASRAFTCTSVCLGMLATLGSRWPAQLVWSEHCK</sequence>
<keyword evidence="1" id="KW-1133">Transmembrane helix</keyword>
<evidence type="ECO:0000313" key="3">
    <source>
        <dbReference type="Proteomes" id="UP000616885"/>
    </source>
</evidence>
<dbReference type="EMBL" id="JADCTT010000004">
    <property type="protein sequence ID" value="KAF9753644.1"/>
    <property type="molecule type" value="Genomic_DNA"/>
</dbReference>
<comment type="caution">
    <text evidence="2">The sequence shown here is derived from an EMBL/GenBank/DDBJ whole genome shotgun (WGS) entry which is preliminary data.</text>
</comment>
<keyword evidence="1" id="KW-0472">Membrane</keyword>
<accession>A0A8H7ND33</accession>
<feature type="transmembrane region" description="Helical" evidence="1">
    <location>
        <begin position="16"/>
        <end position="44"/>
    </location>
</feature>
<evidence type="ECO:0000313" key="2">
    <source>
        <dbReference type="EMBL" id="KAF9753644.1"/>
    </source>
</evidence>
<protein>
    <submittedName>
        <fullName evidence="2">Uncharacterized protein</fullName>
    </submittedName>
</protein>
<evidence type="ECO:0000256" key="1">
    <source>
        <dbReference type="SAM" id="Phobius"/>
    </source>
</evidence>
<reference evidence="2" key="1">
    <citation type="submission" date="2020-10" db="EMBL/GenBank/DDBJ databases">
        <title>High-Quality Genome Resource of Clonostachys rosea strain S41 by Oxford Nanopore Long-Read Sequencing.</title>
        <authorList>
            <person name="Wang H."/>
        </authorList>
    </citation>
    <scope>NUCLEOTIDE SEQUENCE</scope>
    <source>
        <strain evidence="2">S41</strain>
    </source>
</reference>
<keyword evidence="1" id="KW-0812">Transmembrane</keyword>
<dbReference type="AlphaFoldDB" id="A0A8H7ND33"/>
<proteinExistence type="predicted"/>